<proteinExistence type="predicted"/>
<dbReference type="WBParaSite" id="JU765_v2.g9723.t1">
    <property type="protein sequence ID" value="JU765_v2.g9723.t1"/>
    <property type="gene ID" value="JU765_v2.g9723"/>
</dbReference>
<organism evidence="1 2">
    <name type="scientific">Panagrolaimus sp. JU765</name>
    <dbReference type="NCBI Taxonomy" id="591449"/>
    <lineage>
        <taxon>Eukaryota</taxon>
        <taxon>Metazoa</taxon>
        <taxon>Ecdysozoa</taxon>
        <taxon>Nematoda</taxon>
        <taxon>Chromadorea</taxon>
        <taxon>Rhabditida</taxon>
        <taxon>Tylenchina</taxon>
        <taxon>Panagrolaimomorpha</taxon>
        <taxon>Panagrolaimoidea</taxon>
        <taxon>Panagrolaimidae</taxon>
        <taxon>Panagrolaimus</taxon>
    </lineage>
</organism>
<evidence type="ECO:0000313" key="2">
    <source>
        <dbReference type="WBParaSite" id="JU765_v2.g9723.t1"/>
    </source>
</evidence>
<name>A0AC34RT11_9BILA</name>
<reference evidence="2" key="1">
    <citation type="submission" date="2022-11" db="UniProtKB">
        <authorList>
            <consortium name="WormBaseParasite"/>
        </authorList>
    </citation>
    <scope>IDENTIFICATION</scope>
</reference>
<protein>
    <submittedName>
        <fullName evidence="2">Fibronectin type-III domain-containing protein</fullName>
    </submittedName>
</protein>
<dbReference type="Proteomes" id="UP000887576">
    <property type="component" value="Unplaced"/>
</dbReference>
<evidence type="ECO:0000313" key="1">
    <source>
        <dbReference type="Proteomes" id="UP000887576"/>
    </source>
</evidence>
<accession>A0AC34RT11</accession>
<sequence>MSPLGFETKQDRPGPVQNFSVKALNPYSIQASWYPPALPNGVITHYVILVNPVDPTEKPWTVNVGANVDTLSNSLIEAVVDNLVGGQSYQLSVQAVTEAGKGDILSSTDGIRIEMPIMAPPRPSSRIEILPNTIRSTDLTIRYNTIMFSTKHGLLTKAAIIVAQVSSDGRTNENWFYDSPNKTLTWKQVQRFDIWPPYITLETPIEPLKRFAAKPISEIIGIDSTCSDQDSQVVCNGPLKPGSGYRFKLRLYTAPNLWTDTLYSDVIVT</sequence>